<evidence type="ECO:0000313" key="3">
    <source>
        <dbReference type="Proteomes" id="UP000006702"/>
    </source>
</evidence>
<dbReference type="GeneID" id="4584803"/>
<dbReference type="VEuPathDB" id="FungiDB:NFIA_057400"/>
<dbReference type="KEGG" id="nfi:NFIA_057400"/>
<accession>A1DNM0</accession>
<sequence>MPRGRPRVHENDEAPRQVRNQRRRQRRRKHPSVVEGLDPDFGHTLISAERTGYEASSRGYAGLRMLRMNPEKATGALAAFYEKIHIWYPILPLGFPGQYSHILSGMLAPSAESCLALLVAVQDEERRSRANSTSGRN</sequence>
<proteinExistence type="predicted"/>
<dbReference type="EMBL" id="DS027698">
    <property type="protein sequence ID" value="EAW16391.1"/>
    <property type="molecule type" value="Genomic_DNA"/>
</dbReference>
<feature type="region of interest" description="Disordered" evidence="1">
    <location>
        <begin position="1"/>
        <end position="40"/>
    </location>
</feature>
<gene>
    <name evidence="2" type="ORF">NFIA_057400</name>
</gene>
<reference evidence="3" key="1">
    <citation type="journal article" date="2008" name="PLoS Genet.">
        <title>Genomic islands in the pathogenic filamentous fungus Aspergillus fumigatus.</title>
        <authorList>
            <person name="Fedorova N.D."/>
            <person name="Khaldi N."/>
            <person name="Joardar V.S."/>
            <person name="Maiti R."/>
            <person name="Amedeo P."/>
            <person name="Anderson M.J."/>
            <person name="Crabtree J."/>
            <person name="Silva J.C."/>
            <person name="Badger J.H."/>
            <person name="Albarraq A."/>
            <person name="Angiuoli S."/>
            <person name="Bussey H."/>
            <person name="Bowyer P."/>
            <person name="Cotty P.J."/>
            <person name="Dyer P.S."/>
            <person name="Egan A."/>
            <person name="Galens K."/>
            <person name="Fraser-Liggett C.M."/>
            <person name="Haas B.J."/>
            <person name="Inman J.M."/>
            <person name="Kent R."/>
            <person name="Lemieux S."/>
            <person name="Malavazi I."/>
            <person name="Orvis J."/>
            <person name="Roemer T."/>
            <person name="Ronning C.M."/>
            <person name="Sundaram J.P."/>
            <person name="Sutton G."/>
            <person name="Turner G."/>
            <person name="Venter J.C."/>
            <person name="White O.R."/>
            <person name="Whitty B.R."/>
            <person name="Youngman P."/>
            <person name="Wolfe K.H."/>
            <person name="Goldman G.H."/>
            <person name="Wortman J.R."/>
            <person name="Jiang B."/>
            <person name="Denning D.W."/>
            <person name="Nierman W.C."/>
        </authorList>
    </citation>
    <scope>NUCLEOTIDE SEQUENCE [LARGE SCALE GENOMIC DNA]</scope>
    <source>
        <strain evidence="3">ATCC 1020 / DSM 3700 / CBS 544.65 / FGSC A1164 / JCM 1740 / NRRL 181 / WB 181</strain>
    </source>
</reference>
<organism evidence="2 3">
    <name type="scientific">Neosartorya fischeri (strain ATCC 1020 / DSM 3700 / CBS 544.65 / FGSC A1164 / JCM 1740 / NRRL 181 / WB 181)</name>
    <name type="common">Aspergillus fischerianus</name>
    <dbReference type="NCBI Taxonomy" id="331117"/>
    <lineage>
        <taxon>Eukaryota</taxon>
        <taxon>Fungi</taxon>
        <taxon>Dikarya</taxon>
        <taxon>Ascomycota</taxon>
        <taxon>Pezizomycotina</taxon>
        <taxon>Eurotiomycetes</taxon>
        <taxon>Eurotiomycetidae</taxon>
        <taxon>Eurotiales</taxon>
        <taxon>Aspergillaceae</taxon>
        <taxon>Aspergillus</taxon>
        <taxon>Aspergillus subgen. Fumigati</taxon>
    </lineage>
</organism>
<dbReference type="Proteomes" id="UP000006702">
    <property type="component" value="Unassembled WGS sequence"/>
</dbReference>
<keyword evidence="3" id="KW-1185">Reference proteome</keyword>
<dbReference type="OrthoDB" id="10496609at2759"/>
<protein>
    <submittedName>
        <fullName evidence="2">Uncharacterized protein</fullName>
    </submittedName>
</protein>
<evidence type="ECO:0000313" key="2">
    <source>
        <dbReference type="EMBL" id="EAW16391.1"/>
    </source>
</evidence>
<dbReference type="RefSeq" id="XP_001258288.1">
    <property type="nucleotide sequence ID" value="XM_001258287.1"/>
</dbReference>
<name>A1DNM0_NEOFI</name>
<dbReference type="AlphaFoldDB" id="A1DNM0"/>
<feature type="compositionally biased region" description="Basic residues" evidence="1">
    <location>
        <begin position="19"/>
        <end position="31"/>
    </location>
</feature>
<feature type="compositionally biased region" description="Basic and acidic residues" evidence="1">
    <location>
        <begin position="7"/>
        <end position="16"/>
    </location>
</feature>
<dbReference type="HOGENOM" id="CLU_1865658_0_0_1"/>
<evidence type="ECO:0000256" key="1">
    <source>
        <dbReference type="SAM" id="MobiDB-lite"/>
    </source>
</evidence>